<evidence type="ECO:0000313" key="2">
    <source>
        <dbReference type="EMBL" id="AXG99414.1"/>
    </source>
</evidence>
<dbReference type="EMBL" id="CP031158">
    <property type="protein sequence ID" value="AXG99414.1"/>
    <property type="molecule type" value="Genomic_DNA"/>
</dbReference>
<accession>A0A345II92</accession>
<dbReference type="KEGG" id="dwu:DVJ83_10025"/>
<protein>
    <submittedName>
        <fullName evidence="2">Uncharacterized protein</fullName>
    </submittedName>
</protein>
<feature type="compositionally biased region" description="Basic and acidic residues" evidence="1">
    <location>
        <begin position="37"/>
        <end position="59"/>
    </location>
</feature>
<proteinExistence type="predicted"/>
<gene>
    <name evidence="2" type="ORF">DVJ83_10025</name>
</gene>
<evidence type="ECO:0000313" key="3">
    <source>
        <dbReference type="Proteomes" id="UP000253744"/>
    </source>
</evidence>
<feature type="region of interest" description="Disordered" evidence="1">
    <location>
        <begin position="1"/>
        <end position="59"/>
    </location>
</feature>
<reference evidence="2 3" key="1">
    <citation type="submission" date="2018-07" db="EMBL/GenBank/DDBJ databases">
        <title>Complete Genome and Methylome Analysis of Deinococcus wulumuqiensis NEB 479.</title>
        <authorList>
            <person name="Fomenkov A."/>
            <person name="Luyten Y."/>
            <person name="Vincze T."/>
            <person name="Anton B.P."/>
            <person name="Clark T."/>
            <person name="Roberts R.J."/>
            <person name="Morgan R.D."/>
        </authorList>
    </citation>
    <scope>NUCLEOTIDE SEQUENCE [LARGE SCALE GENOMIC DNA]</scope>
    <source>
        <strain evidence="2 3">NEB 479</strain>
    </source>
</reference>
<dbReference type="RefSeq" id="WP_114672241.1">
    <property type="nucleotide sequence ID" value="NZ_CALTYN010000247.1"/>
</dbReference>
<name>A0A345II92_9DEIO</name>
<sequence length="59" mass="6231">MSDQQKTGYDPADQSPAEGQSRSIPAQDRGQNPGVDPADKDQPAEGGREETEDGDRASS</sequence>
<dbReference type="STRING" id="1288484.GCA_000348665_01353"/>
<evidence type="ECO:0000256" key="1">
    <source>
        <dbReference type="SAM" id="MobiDB-lite"/>
    </source>
</evidence>
<dbReference type="AlphaFoldDB" id="A0A345II92"/>
<dbReference type="Proteomes" id="UP000253744">
    <property type="component" value="Chromosome"/>
</dbReference>
<organism evidence="2 3">
    <name type="scientific">Deinococcus wulumuqiensis</name>
    <dbReference type="NCBI Taxonomy" id="980427"/>
    <lineage>
        <taxon>Bacteria</taxon>
        <taxon>Thermotogati</taxon>
        <taxon>Deinococcota</taxon>
        <taxon>Deinococci</taxon>
        <taxon>Deinococcales</taxon>
        <taxon>Deinococcaceae</taxon>
        <taxon>Deinococcus</taxon>
    </lineage>
</organism>